<evidence type="ECO:0000313" key="13">
    <source>
        <dbReference type="Proteomes" id="UP001595698"/>
    </source>
</evidence>
<evidence type="ECO:0000256" key="9">
    <source>
        <dbReference type="SAM" id="MobiDB-lite"/>
    </source>
</evidence>
<dbReference type="Pfam" id="PF07730">
    <property type="entry name" value="HisKA_3"/>
    <property type="match status" value="1"/>
</dbReference>
<evidence type="ECO:0000259" key="11">
    <source>
        <dbReference type="Pfam" id="PF07730"/>
    </source>
</evidence>
<dbReference type="InterPro" id="IPR003594">
    <property type="entry name" value="HATPase_dom"/>
</dbReference>
<dbReference type="InterPro" id="IPR011712">
    <property type="entry name" value="Sig_transdc_His_kin_sub3_dim/P"/>
</dbReference>
<proteinExistence type="predicted"/>
<keyword evidence="5" id="KW-0547">Nucleotide-binding</keyword>
<dbReference type="InterPro" id="IPR050482">
    <property type="entry name" value="Sensor_HK_TwoCompSys"/>
</dbReference>
<dbReference type="EC" id="2.7.13.3" evidence="2"/>
<evidence type="ECO:0000256" key="8">
    <source>
        <dbReference type="ARBA" id="ARBA00023012"/>
    </source>
</evidence>
<evidence type="ECO:0000256" key="3">
    <source>
        <dbReference type="ARBA" id="ARBA00022553"/>
    </source>
</evidence>
<keyword evidence="3" id="KW-0597">Phosphoprotein</keyword>
<evidence type="ECO:0000313" key="12">
    <source>
        <dbReference type="EMBL" id="MFC3979902.1"/>
    </source>
</evidence>
<name>A0ABV8EU53_9ACTN</name>
<protein>
    <recommendedName>
        <fullName evidence="2">histidine kinase</fullName>
        <ecNumber evidence="2">2.7.13.3</ecNumber>
    </recommendedName>
</protein>
<comment type="catalytic activity">
    <reaction evidence="1">
        <text>ATP + protein L-histidine = ADP + protein N-phospho-L-histidine.</text>
        <dbReference type="EC" id="2.7.13.3"/>
    </reaction>
</comment>
<reference evidence="13" key="1">
    <citation type="journal article" date="2019" name="Int. J. Syst. Evol. Microbiol.">
        <title>The Global Catalogue of Microorganisms (GCM) 10K type strain sequencing project: providing services to taxonomists for standard genome sequencing and annotation.</title>
        <authorList>
            <consortium name="The Broad Institute Genomics Platform"/>
            <consortium name="The Broad Institute Genome Sequencing Center for Infectious Disease"/>
            <person name="Wu L."/>
            <person name="Ma J."/>
        </authorList>
    </citation>
    <scope>NUCLEOTIDE SEQUENCE [LARGE SCALE GENOMIC DNA]</scope>
    <source>
        <strain evidence="13">TBRC 7912</strain>
    </source>
</reference>
<feature type="domain" description="Signal transduction histidine kinase subgroup 3 dimerisation and phosphoacceptor" evidence="11">
    <location>
        <begin position="138"/>
        <end position="198"/>
    </location>
</feature>
<evidence type="ECO:0000256" key="4">
    <source>
        <dbReference type="ARBA" id="ARBA00022679"/>
    </source>
</evidence>
<dbReference type="Pfam" id="PF02518">
    <property type="entry name" value="HATPase_c"/>
    <property type="match status" value="1"/>
</dbReference>
<organism evidence="12 13">
    <name type="scientific">Streptosporangium jomthongense</name>
    <dbReference type="NCBI Taxonomy" id="1193683"/>
    <lineage>
        <taxon>Bacteria</taxon>
        <taxon>Bacillati</taxon>
        <taxon>Actinomycetota</taxon>
        <taxon>Actinomycetes</taxon>
        <taxon>Streptosporangiales</taxon>
        <taxon>Streptosporangiaceae</taxon>
        <taxon>Streptosporangium</taxon>
    </lineage>
</organism>
<sequence length="345" mass="35558">MTEHTPQEHRPRGSFVAAATALSRLGRLRDLPVILTLAWVGWLAIPWPSSGLTQARGLTTGVQDMDAPAAPAVRPAAVGTAWTLAAAPAAPAAPPPTLVKPPPPVPPCAEEPCTGEAEGPGAGKAGAEGDLARLIAGERARIAGEVHDAAGHGLATIAMQAGLALLMFDEHPDQVRESLEAIRATSTRALGQLRSALDLVESGPSGHDLPELFAGVRAAGLAVTVEPARPYVPPQLEDVVYRVVRESLTNVLRHAGPTQAVVRIAHDRDGLRVEVLDRGSGTAGAPAGTAGTPVEGRGLTGMRARVVRAGGSFEAGPREDGGFHVMAHFPQGTDAIKVGLPPRVV</sequence>
<gene>
    <name evidence="12" type="ORF">ACFOYY_07215</name>
</gene>
<dbReference type="SUPFAM" id="SSF55874">
    <property type="entry name" value="ATPase domain of HSP90 chaperone/DNA topoisomerase II/histidine kinase"/>
    <property type="match status" value="1"/>
</dbReference>
<feature type="compositionally biased region" description="Pro residues" evidence="9">
    <location>
        <begin position="91"/>
        <end position="109"/>
    </location>
</feature>
<keyword evidence="13" id="KW-1185">Reference proteome</keyword>
<dbReference type="EMBL" id="JBHSBC010000004">
    <property type="protein sequence ID" value="MFC3979902.1"/>
    <property type="molecule type" value="Genomic_DNA"/>
</dbReference>
<feature type="region of interest" description="Disordered" evidence="9">
    <location>
        <begin position="90"/>
        <end position="126"/>
    </location>
</feature>
<evidence type="ECO:0000259" key="10">
    <source>
        <dbReference type="Pfam" id="PF02518"/>
    </source>
</evidence>
<dbReference type="Proteomes" id="UP001595698">
    <property type="component" value="Unassembled WGS sequence"/>
</dbReference>
<dbReference type="Gene3D" id="1.20.5.1930">
    <property type="match status" value="1"/>
</dbReference>
<keyword evidence="4" id="KW-0808">Transferase</keyword>
<comment type="caution">
    <text evidence="12">The sequence shown here is derived from an EMBL/GenBank/DDBJ whole genome shotgun (WGS) entry which is preliminary data.</text>
</comment>
<dbReference type="InterPro" id="IPR036890">
    <property type="entry name" value="HATPase_C_sf"/>
</dbReference>
<keyword evidence="8" id="KW-0902">Two-component regulatory system</keyword>
<dbReference type="CDD" id="cd16917">
    <property type="entry name" value="HATPase_UhpB-NarQ-NarX-like"/>
    <property type="match status" value="1"/>
</dbReference>
<keyword evidence="7" id="KW-0067">ATP-binding</keyword>
<evidence type="ECO:0000256" key="1">
    <source>
        <dbReference type="ARBA" id="ARBA00000085"/>
    </source>
</evidence>
<evidence type="ECO:0000256" key="5">
    <source>
        <dbReference type="ARBA" id="ARBA00022741"/>
    </source>
</evidence>
<feature type="domain" description="Histidine kinase/HSP90-like ATPase" evidence="10">
    <location>
        <begin position="237"/>
        <end position="331"/>
    </location>
</feature>
<evidence type="ECO:0000256" key="2">
    <source>
        <dbReference type="ARBA" id="ARBA00012438"/>
    </source>
</evidence>
<accession>A0ABV8EU53</accession>
<dbReference type="RefSeq" id="WP_386188769.1">
    <property type="nucleotide sequence ID" value="NZ_JBHSBC010000004.1"/>
</dbReference>
<dbReference type="PANTHER" id="PTHR24421:SF10">
    <property type="entry name" value="NITRATE_NITRITE SENSOR PROTEIN NARQ"/>
    <property type="match status" value="1"/>
</dbReference>
<dbReference type="PANTHER" id="PTHR24421">
    <property type="entry name" value="NITRATE/NITRITE SENSOR PROTEIN NARX-RELATED"/>
    <property type="match status" value="1"/>
</dbReference>
<keyword evidence="6 12" id="KW-0418">Kinase</keyword>
<evidence type="ECO:0000256" key="6">
    <source>
        <dbReference type="ARBA" id="ARBA00022777"/>
    </source>
</evidence>
<evidence type="ECO:0000256" key="7">
    <source>
        <dbReference type="ARBA" id="ARBA00022840"/>
    </source>
</evidence>
<dbReference type="Gene3D" id="3.30.565.10">
    <property type="entry name" value="Histidine kinase-like ATPase, C-terminal domain"/>
    <property type="match status" value="1"/>
</dbReference>
<dbReference type="GO" id="GO:0016301">
    <property type="term" value="F:kinase activity"/>
    <property type="evidence" value="ECO:0007669"/>
    <property type="project" value="UniProtKB-KW"/>
</dbReference>